<protein>
    <recommendedName>
        <fullName evidence="4">Lipoprotein</fullName>
    </recommendedName>
</protein>
<evidence type="ECO:0008006" key="4">
    <source>
        <dbReference type="Google" id="ProtNLM"/>
    </source>
</evidence>
<dbReference type="AlphaFoldDB" id="A0A9X9C1S0"/>
<keyword evidence="1" id="KW-0472">Membrane</keyword>
<proteinExistence type="predicted"/>
<gene>
    <name evidence="2" type="ORF">FOT63_19330</name>
</gene>
<dbReference type="EMBL" id="VOUP01000012">
    <property type="protein sequence ID" value="TXE27081.1"/>
    <property type="molecule type" value="Genomic_DNA"/>
</dbReference>
<feature type="transmembrane region" description="Helical" evidence="1">
    <location>
        <begin position="328"/>
        <end position="346"/>
    </location>
</feature>
<feature type="transmembrane region" description="Helical" evidence="1">
    <location>
        <begin position="93"/>
        <end position="114"/>
    </location>
</feature>
<comment type="caution">
    <text evidence="2">The sequence shown here is derived from an EMBL/GenBank/DDBJ whole genome shotgun (WGS) entry which is preliminary data.</text>
</comment>
<dbReference type="Proteomes" id="UP000321307">
    <property type="component" value="Unassembled WGS sequence"/>
</dbReference>
<name>A0A9X9C1S0_9GAMM</name>
<feature type="transmembrane region" description="Helical" evidence="1">
    <location>
        <begin position="120"/>
        <end position="150"/>
    </location>
</feature>
<organism evidence="2 3">
    <name type="scientific">Serratia ureilytica</name>
    <dbReference type="NCBI Taxonomy" id="300181"/>
    <lineage>
        <taxon>Bacteria</taxon>
        <taxon>Pseudomonadati</taxon>
        <taxon>Pseudomonadota</taxon>
        <taxon>Gammaproteobacteria</taxon>
        <taxon>Enterobacterales</taxon>
        <taxon>Yersiniaceae</taxon>
        <taxon>Serratia</taxon>
    </lineage>
</organism>
<evidence type="ECO:0000256" key="1">
    <source>
        <dbReference type="SAM" id="Phobius"/>
    </source>
</evidence>
<accession>A0A9X9C1S0</accession>
<evidence type="ECO:0000313" key="3">
    <source>
        <dbReference type="Proteomes" id="UP000321307"/>
    </source>
</evidence>
<reference evidence="2 3" key="1">
    <citation type="submission" date="2019-07" db="EMBL/GenBank/DDBJ databases">
        <title>Serratia strains were isolated from fresh produce.</title>
        <authorList>
            <person name="Cho G.-S."/>
            <person name="Stein M."/>
            <person name="Lee W."/>
            <person name="Suh S.H."/>
            <person name="Franz C.M.A.P."/>
        </authorList>
    </citation>
    <scope>NUCLEOTIDE SEQUENCE [LARGE SCALE GENOMIC DNA]</scope>
    <source>
        <strain evidence="2 3">S17</strain>
    </source>
</reference>
<keyword evidence="1" id="KW-1133">Transmembrane helix</keyword>
<feature type="transmembrane region" description="Helical" evidence="1">
    <location>
        <begin position="371"/>
        <end position="390"/>
    </location>
</feature>
<evidence type="ECO:0000313" key="2">
    <source>
        <dbReference type="EMBL" id="TXE27081.1"/>
    </source>
</evidence>
<sequence>MQTQFFNVTVEQCACQQTAPDNLVRIIASGQTFFFYRDDFSDSENLLATLAAGDRVKIGAHRLRDGSYWLHWLLHGTKGRLEPDRTLKYKLKYFALLVLGAALAGGFPAAFFIMDREDSWLTIVLFFIAIIAGLIGIGMVLFVGSELLLIGHRGRRRLLRALDRVLLGQDVTPPDSLSLKIPGIRYRAVRKDAVPTTAPLQTALPLPDGVEASGIETVNALHYELYQTEYRQRTYSVDTYALQLQGEHYALAVRSVNVWSTKLHPVFRRRHPLFIAQGDPLQILYRQDDALPALRLVQGIINHRDRQAYLVAGSGYCSEADLTLSARVIFSCGAIMIAFMLGMFLWDNLEQQGFYWDHWALAQIGSELPPLLFLLLMSVSGLALMIEAFGQGCRRFLPGQRRAFQVYRYLKNLRHRRYQQAQVTELKS</sequence>
<dbReference type="RefSeq" id="WP_147838750.1">
    <property type="nucleotide sequence ID" value="NZ_VOUP01000012.1"/>
</dbReference>
<keyword evidence="1" id="KW-0812">Transmembrane</keyword>